<proteinExistence type="predicted"/>
<comment type="caution">
    <text evidence="1">The sequence shown here is derived from an EMBL/GenBank/DDBJ whole genome shotgun (WGS) entry which is preliminary data.</text>
</comment>
<dbReference type="AlphaFoldDB" id="A0A645G3V8"/>
<reference evidence="1" key="1">
    <citation type="submission" date="2019-08" db="EMBL/GenBank/DDBJ databases">
        <authorList>
            <person name="Kucharzyk K."/>
            <person name="Murdoch R.W."/>
            <person name="Higgins S."/>
            <person name="Loffler F."/>
        </authorList>
    </citation>
    <scope>NUCLEOTIDE SEQUENCE</scope>
</reference>
<accession>A0A645G3V8</accession>
<gene>
    <name evidence="1" type="ORF">SDC9_168967</name>
</gene>
<organism evidence="1">
    <name type="scientific">bioreactor metagenome</name>
    <dbReference type="NCBI Taxonomy" id="1076179"/>
    <lineage>
        <taxon>unclassified sequences</taxon>
        <taxon>metagenomes</taxon>
        <taxon>ecological metagenomes</taxon>
    </lineage>
</organism>
<protein>
    <submittedName>
        <fullName evidence="1">Uncharacterized protein</fullName>
    </submittedName>
</protein>
<name>A0A645G3V8_9ZZZZ</name>
<dbReference type="EMBL" id="VSSQ01069594">
    <property type="protein sequence ID" value="MPN21587.1"/>
    <property type="molecule type" value="Genomic_DNA"/>
</dbReference>
<sequence>MHHIANGTGDLETFGAWHHGGFDEQYLAAKGRPGKAGSYARDGGTAVDLFCFHEMRFAKVRFNTRRGDLHLGDFLFTDLCGHFSANGTDLAFQVADAGFTRVSADSGLNCRGQYLDLSRQKSIFMDLAR</sequence>
<evidence type="ECO:0000313" key="1">
    <source>
        <dbReference type="EMBL" id="MPN21587.1"/>
    </source>
</evidence>